<evidence type="ECO:0000256" key="6">
    <source>
        <dbReference type="HAMAP-Rule" id="MF_01265"/>
    </source>
</evidence>
<feature type="domain" description="Aspartate/homoserine dehydrogenase NAD-binding" evidence="8">
    <location>
        <begin position="8"/>
        <end position="120"/>
    </location>
</feature>
<accession>A0A918N728</accession>
<dbReference type="PIRSF" id="PIRSF005227">
    <property type="entry name" value="Asp_dh_NAD_syn"/>
    <property type="match status" value="1"/>
</dbReference>
<gene>
    <name evidence="6 9" type="primary">nadX</name>
    <name evidence="9" type="ORF">GCM10007392_15240</name>
</gene>
<proteinExistence type="inferred from homology"/>
<dbReference type="GO" id="GO:0050661">
    <property type="term" value="F:NADP binding"/>
    <property type="evidence" value="ECO:0007669"/>
    <property type="project" value="UniProtKB-UniRule"/>
</dbReference>
<comment type="miscellaneous">
    <text evidence="6">The iminoaspartate product is unstable in aqueous solution and can decompose to oxaloacetate and ammonia.</text>
</comment>
<dbReference type="GO" id="GO:0009435">
    <property type="term" value="P:NAD+ biosynthetic process"/>
    <property type="evidence" value="ECO:0007669"/>
    <property type="project" value="UniProtKB-UniRule"/>
</dbReference>
<dbReference type="GO" id="GO:0016639">
    <property type="term" value="F:oxidoreductase activity, acting on the CH-NH2 group of donors, NAD or NADP as acceptor"/>
    <property type="evidence" value="ECO:0007669"/>
    <property type="project" value="UniProtKB-UniRule"/>
</dbReference>
<protein>
    <recommendedName>
        <fullName evidence="6">L-aspartate dehydrogenase</fullName>
        <ecNumber evidence="6">1.4.1.21</ecNumber>
    </recommendedName>
</protein>
<comment type="caution">
    <text evidence="9">The sequence shown here is derived from an EMBL/GenBank/DDBJ whole genome shotgun (WGS) entry which is preliminary data.</text>
</comment>
<dbReference type="EC" id="1.4.1.21" evidence="6"/>
<dbReference type="SUPFAM" id="SSF55347">
    <property type="entry name" value="Glyceraldehyde-3-phosphate dehydrogenase-like, C-terminal domain"/>
    <property type="match status" value="1"/>
</dbReference>
<evidence type="ECO:0000256" key="5">
    <source>
        <dbReference type="ARBA" id="ARBA00023027"/>
    </source>
</evidence>
<dbReference type="InterPro" id="IPR005106">
    <property type="entry name" value="Asp/hSer_DH_NAD-bd"/>
</dbReference>
<dbReference type="SUPFAM" id="SSF51735">
    <property type="entry name" value="NAD(P)-binding Rossmann-fold domains"/>
    <property type="match status" value="1"/>
</dbReference>
<evidence type="ECO:0000313" key="10">
    <source>
        <dbReference type="Proteomes" id="UP000626148"/>
    </source>
</evidence>
<dbReference type="GO" id="GO:0033735">
    <property type="term" value="F:aspartate dehydrogenase [NAD(P)+] activity"/>
    <property type="evidence" value="ECO:0007669"/>
    <property type="project" value="UniProtKB-EC"/>
</dbReference>
<evidence type="ECO:0000259" key="8">
    <source>
        <dbReference type="Pfam" id="PF03447"/>
    </source>
</evidence>
<dbReference type="InterPro" id="IPR036291">
    <property type="entry name" value="NAD(P)-bd_dom_sf"/>
</dbReference>
<evidence type="ECO:0000256" key="4">
    <source>
        <dbReference type="ARBA" id="ARBA00023002"/>
    </source>
</evidence>
<keyword evidence="10" id="KW-1185">Reference proteome</keyword>
<keyword evidence="3 6" id="KW-0521">NADP</keyword>
<dbReference type="PANTHER" id="PTHR31873:SF6">
    <property type="entry name" value="ASPARTATE DEHYDROGENASE DOMAIN-CONTAINING PROTEIN"/>
    <property type="match status" value="1"/>
</dbReference>
<comment type="catalytic activity">
    <reaction evidence="6">
        <text>L-aspartate + NAD(+) + H2O = oxaloacetate + NH4(+) + NADH + H(+)</text>
        <dbReference type="Rhea" id="RHEA:11788"/>
        <dbReference type="ChEBI" id="CHEBI:15377"/>
        <dbReference type="ChEBI" id="CHEBI:15378"/>
        <dbReference type="ChEBI" id="CHEBI:16452"/>
        <dbReference type="ChEBI" id="CHEBI:28938"/>
        <dbReference type="ChEBI" id="CHEBI:29991"/>
        <dbReference type="ChEBI" id="CHEBI:57540"/>
        <dbReference type="ChEBI" id="CHEBI:57945"/>
        <dbReference type="EC" id="1.4.1.21"/>
    </reaction>
</comment>
<comment type="similarity">
    <text evidence="1 6">Belongs to the L-aspartate dehydrogenase family.</text>
</comment>
<dbReference type="Pfam" id="PF03447">
    <property type="entry name" value="NAD_binding_3"/>
    <property type="match status" value="1"/>
</dbReference>
<keyword evidence="2 6" id="KW-0662">Pyridine nucleotide biosynthesis</keyword>
<dbReference type="RefSeq" id="WP_189607942.1">
    <property type="nucleotide sequence ID" value="NZ_BMXR01000003.1"/>
</dbReference>
<dbReference type="HAMAP" id="MF_01265">
    <property type="entry name" value="NadX"/>
    <property type="match status" value="1"/>
</dbReference>
<evidence type="ECO:0000259" key="7">
    <source>
        <dbReference type="Pfam" id="PF01958"/>
    </source>
</evidence>
<comment type="pathway">
    <text evidence="6">Cofactor biosynthesis; NAD(+) biosynthesis; iminoaspartate from L-aspartate (dehydrogenase route): step 1/1.</text>
</comment>
<dbReference type="NCBIfam" id="TIGR03855">
    <property type="entry name" value="NAD_NadX"/>
    <property type="match status" value="1"/>
</dbReference>
<organism evidence="9 10">
    <name type="scientific">Saccharospirillum salsuginis</name>
    <dbReference type="NCBI Taxonomy" id="418750"/>
    <lineage>
        <taxon>Bacteria</taxon>
        <taxon>Pseudomonadati</taxon>
        <taxon>Pseudomonadota</taxon>
        <taxon>Gammaproteobacteria</taxon>
        <taxon>Oceanospirillales</taxon>
        <taxon>Saccharospirillaceae</taxon>
        <taxon>Saccharospirillum</taxon>
    </lineage>
</organism>
<comment type="function">
    <text evidence="6">Specifically catalyzes the NAD or NADP-dependent dehydrogenation of L-aspartate to iminoaspartate.</text>
</comment>
<dbReference type="NCBIfam" id="NF009828">
    <property type="entry name" value="PRK13303.1-3"/>
    <property type="match status" value="1"/>
</dbReference>
<dbReference type="InterPro" id="IPR020626">
    <property type="entry name" value="Asp_DH_prok"/>
</dbReference>
<keyword evidence="5 6" id="KW-0520">NAD</keyword>
<reference evidence="9" key="1">
    <citation type="journal article" date="2014" name="Int. J. Syst. Evol. Microbiol.">
        <title>Complete genome sequence of Corynebacterium casei LMG S-19264T (=DSM 44701T), isolated from a smear-ripened cheese.</title>
        <authorList>
            <consortium name="US DOE Joint Genome Institute (JGI-PGF)"/>
            <person name="Walter F."/>
            <person name="Albersmeier A."/>
            <person name="Kalinowski J."/>
            <person name="Ruckert C."/>
        </authorList>
    </citation>
    <scope>NUCLEOTIDE SEQUENCE</scope>
    <source>
        <strain evidence="9">KCTC 22169</strain>
    </source>
</reference>
<evidence type="ECO:0000256" key="2">
    <source>
        <dbReference type="ARBA" id="ARBA00022642"/>
    </source>
</evidence>
<evidence type="ECO:0000256" key="1">
    <source>
        <dbReference type="ARBA" id="ARBA00008331"/>
    </source>
</evidence>
<dbReference type="InterPro" id="IPR011182">
    <property type="entry name" value="L-Asp_DH"/>
</dbReference>
<dbReference type="NCBIfam" id="NF009829">
    <property type="entry name" value="PRK13303.1-4"/>
    <property type="match status" value="1"/>
</dbReference>
<sequence length="268" mass="28200">MLNVGIIGFGTAGRDVVKRLVCNEIEGCRLSGVLVRSVSNHSTGASLTGLLTDDPEHFFSQRPDVIVETAGHGAVAQYGEMALEAGCHFVVISVGALGDAELYNRLVAAARTSGKQILLPSAAVAGLDRIAAAAEDGLDSVRLTTRKPVKAWRGTHAETVVNLDEITEPTVIYTGNARDSARLFPESVNVSAALSLAGLGFEETEVQVVVDPTIERNVHEVTALGKFGELKVEVQNTPSPDNPKTGHIVAMSVCKVLRNLASPVVVGL</sequence>
<dbReference type="GO" id="GO:0051287">
    <property type="term" value="F:NAD binding"/>
    <property type="evidence" value="ECO:0007669"/>
    <property type="project" value="UniProtKB-UniRule"/>
</dbReference>
<dbReference type="AlphaFoldDB" id="A0A918N728"/>
<dbReference type="Proteomes" id="UP000626148">
    <property type="component" value="Unassembled WGS sequence"/>
</dbReference>
<dbReference type="Gene3D" id="3.30.360.10">
    <property type="entry name" value="Dihydrodipicolinate Reductase, domain 2"/>
    <property type="match status" value="1"/>
</dbReference>
<keyword evidence="4 6" id="KW-0560">Oxidoreductase</keyword>
<name>A0A918N728_9GAMM</name>
<feature type="binding site" evidence="6">
    <location>
        <position position="189"/>
    </location>
    <ligand>
        <name>NAD(+)</name>
        <dbReference type="ChEBI" id="CHEBI:57540"/>
    </ligand>
</feature>
<feature type="active site" evidence="6">
    <location>
        <position position="219"/>
    </location>
</feature>
<dbReference type="PANTHER" id="PTHR31873">
    <property type="entry name" value="L-ASPARTATE DEHYDROGENASE-RELATED"/>
    <property type="match status" value="1"/>
</dbReference>
<feature type="domain" description="Aspartate dehydrogenase" evidence="7">
    <location>
        <begin position="166"/>
        <end position="253"/>
    </location>
</feature>
<feature type="binding site" evidence="6">
    <location>
        <position position="123"/>
    </location>
    <ligand>
        <name>NAD(+)</name>
        <dbReference type="ChEBI" id="CHEBI:57540"/>
    </ligand>
</feature>
<dbReference type="InterPro" id="IPR002811">
    <property type="entry name" value="Asp_DH"/>
</dbReference>
<dbReference type="Gene3D" id="3.40.50.720">
    <property type="entry name" value="NAD(P)-binding Rossmann-like Domain"/>
    <property type="match status" value="1"/>
</dbReference>
<comment type="catalytic activity">
    <reaction evidence="6">
        <text>L-aspartate + NADP(+) + H2O = oxaloacetate + NH4(+) + NADPH + H(+)</text>
        <dbReference type="Rhea" id="RHEA:11784"/>
        <dbReference type="ChEBI" id="CHEBI:15377"/>
        <dbReference type="ChEBI" id="CHEBI:15378"/>
        <dbReference type="ChEBI" id="CHEBI:16452"/>
        <dbReference type="ChEBI" id="CHEBI:28938"/>
        <dbReference type="ChEBI" id="CHEBI:29991"/>
        <dbReference type="ChEBI" id="CHEBI:57783"/>
        <dbReference type="ChEBI" id="CHEBI:58349"/>
        <dbReference type="EC" id="1.4.1.21"/>
    </reaction>
</comment>
<dbReference type="EMBL" id="BMXR01000003">
    <property type="protein sequence ID" value="GGX48962.1"/>
    <property type="molecule type" value="Genomic_DNA"/>
</dbReference>
<reference evidence="9" key="2">
    <citation type="submission" date="2020-09" db="EMBL/GenBank/DDBJ databases">
        <authorList>
            <person name="Sun Q."/>
            <person name="Kim S."/>
        </authorList>
    </citation>
    <scope>NUCLEOTIDE SEQUENCE</scope>
    <source>
        <strain evidence="9">KCTC 22169</strain>
    </source>
</reference>
<dbReference type="Pfam" id="PF01958">
    <property type="entry name" value="Asp_DH_C"/>
    <property type="match status" value="1"/>
</dbReference>
<dbReference type="InterPro" id="IPR022487">
    <property type="entry name" value="Asp_DH_arc"/>
</dbReference>
<evidence type="ECO:0000256" key="3">
    <source>
        <dbReference type="ARBA" id="ARBA00022857"/>
    </source>
</evidence>
<evidence type="ECO:0000313" key="9">
    <source>
        <dbReference type="EMBL" id="GGX48962.1"/>
    </source>
</evidence>